<gene>
    <name evidence="1" type="ORF">XENOCAPTIV_026505</name>
</gene>
<proteinExistence type="predicted"/>
<dbReference type="Proteomes" id="UP001434883">
    <property type="component" value="Unassembled WGS sequence"/>
</dbReference>
<evidence type="ECO:0000313" key="2">
    <source>
        <dbReference type="Proteomes" id="UP001434883"/>
    </source>
</evidence>
<sequence length="132" mass="14671">MVHIASDTRGHQLLATNLRQTRLELFPDKETPKQTVSLDFSAPRQLFLKCDSSFISSACHDVSFPCIIIYHPLDSPHPGHKVSAQHGIPNAKPVGRSSAGPLRGVHGNCFDTRETAHGFLEWHNIVWQGHSE</sequence>
<evidence type="ECO:0000313" key="1">
    <source>
        <dbReference type="EMBL" id="MEQ2200273.1"/>
    </source>
</evidence>
<dbReference type="EMBL" id="JAHRIN010025868">
    <property type="protein sequence ID" value="MEQ2200273.1"/>
    <property type="molecule type" value="Genomic_DNA"/>
</dbReference>
<comment type="caution">
    <text evidence="1">The sequence shown here is derived from an EMBL/GenBank/DDBJ whole genome shotgun (WGS) entry which is preliminary data.</text>
</comment>
<reference evidence="1 2" key="1">
    <citation type="submission" date="2021-06" db="EMBL/GenBank/DDBJ databases">
        <authorList>
            <person name="Palmer J.M."/>
        </authorList>
    </citation>
    <scope>NUCLEOTIDE SEQUENCE [LARGE SCALE GENOMIC DNA]</scope>
    <source>
        <strain evidence="1 2">XC_2019</strain>
        <tissue evidence="1">Muscle</tissue>
    </source>
</reference>
<protein>
    <submittedName>
        <fullName evidence="1">Uncharacterized protein</fullName>
    </submittedName>
</protein>
<organism evidence="1 2">
    <name type="scientific">Xenoophorus captivus</name>
    <dbReference type="NCBI Taxonomy" id="1517983"/>
    <lineage>
        <taxon>Eukaryota</taxon>
        <taxon>Metazoa</taxon>
        <taxon>Chordata</taxon>
        <taxon>Craniata</taxon>
        <taxon>Vertebrata</taxon>
        <taxon>Euteleostomi</taxon>
        <taxon>Actinopterygii</taxon>
        <taxon>Neopterygii</taxon>
        <taxon>Teleostei</taxon>
        <taxon>Neoteleostei</taxon>
        <taxon>Acanthomorphata</taxon>
        <taxon>Ovalentaria</taxon>
        <taxon>Atherinomorphae</taxon>
        <taxon>Cyprinodontiformes</taxon>
        <taxon>Goodeidae</taxon>
        <taxon>Xenoophorus</taxon>
    </lineage>
</organism>
<name>A0ABV0QXP5_9TELE</name>
<accession>A0ABV0QXP5</accession>
<keyword evidence="2" id="KW-1185">Reference proteome</keyword>